<dbReference type="PANTHER" id="PTHR12943">
    <property type="entry name" value="HOMOCYSTEINE-RESPONSIVE ENDOPLASMIC RETICULUM-RESIDENT UNIQUITIN-LIKE DOMAIN HERPUD PROTEIN FAMILY MEMBER"/>
    <property type="match status" value="1"/>
</dbReference>
<evidence type="ECO:0000313" key="7">
    <source>
        <dbReference type="Proteomes" id="UP000015103"/>
    </source>
</evidence>
<dbReference type="Proteomes" id="UP000015103">
    <property type="component" value="Unassembled WGS sequence"/>
</dbReference>
<dbReference type="SUPFAM" id="SSF54236">
    <property type="entry name" value="Ubiquitin-like"/>
    <property type="match status" value="1"/>
</dbReference>
<dbReference type="SMART" id="SM00213">
    <property type="entry name" value="UBQ"/>
    <property type="match status" value="1"/>
</dbReference>
<evidence type="ECO:0000256" key="2">
    <source>
        <dbReference type="ARBA" id="ARBA00022692"/>
    </source>
</evidence>
<keyword evidence="5" id="KW-0834">Unfolded protein response</keyword>
<keyword evidence="2" id="KW-0812">Transmembrane</keyword>
<dbReference type="InParanoid" id="T1H8D2"/>
<keyword evidence="3" id="KW-1133">Transmembrane helix</keyword>
<evidence type="ECO:0000256" key="5">
    <source>
        <dbReference type="ARBA" id="ARBA00023230"/>
    </source>
</evidence>
<evidence type="ECO:0000256" key="3">
    <source>
        <dbReference type="ARBA" id="ARBA00022989"/>
    </source>
</evidence>
<dbReference type="EMBL" id="ACPB03006452">
    <property type="status" value="NOT_ANNOTATED_CDS"/>
    <property type="molecule type" value="Genomic_DNA"/>
</dbReference>
<evidence type="ECO:0000256" key="1">
    <source>
        <dbReference type="ARBA" id="ARBA00004370"/>
    </source>
</evidence>
<dbReference type="STRING" id="13249.T1H8D2"/>
<dbReference type="GO" id="GO:0030968">
    <property type="term" value="P:endoplasmic reticulum unfolded protein response"/>
    <property type="evidence" value="ECO:0007669"/>
    <property type="project" value="TreeGrafter"/>
</dbReference>
<dbReference type="Pfam" id="PF00240">
    <property type="entry name" value="ubiquitin"/>
    <property type="match status" value="1"/>
</dbReference>
<reference evidence="6" key="1">
    <citation type="submission" date="2015-05" db="UniProtKB">
        <authorList>
            <consortium name="EnsemblMetazoa"/>
        </authorList>
    </citation>
    <scope>IDENTIFICATION</scope>
</reference>
<keyword evidence="7" id="KW-1185">Reference proteome</keyword>
<keyword evidence="4" id="KW-0472">Membrane</keyword>
<dbReference type="InterPro" id="IPR000626">
    <property type="entry name" value="Ubiquitin-like_dom"/>
</dbReference>
<dbReference type="HOGENOM" id="CLU_1598699_0_0_1"/>
<dbReference type="AlphaFoldDB" id="T1H8D2"/>
<dbReference type="GO" id="GO:0016020">
    <property type="term" value="C:membrane"/>
    <property type="evidence" value="ECO:0007669"/>
    <property type="project" value="UniProtKB-SubCell"/>
</dbReference>
<evidence type="ECO:0000256" key="4">
    <source>
        <dbReference type="ARBA" id="ARBA00023136"/>
    </source>
</evidence>
<dbReference type="PROSITE" id="PS50053">
    <property type="entry name" value="UBIQUITIN_2"/>
    <property type="match status" value="1"/>
</dbReference>
<sequence length="167" mass="18881">MAPSPIHPVLRNWKMHMEIMDNAKVKLTIKAPNQMVDDHLIDCDRNCTIREIKEYLFKDYPTHPKPENQKLIYSGKLLGDELPLSDVLKTYAGTENNTIHLVCSAGSSIRAKTVASRSVQTTTPDLHSQSSVTSNQHYQSSSISNGTIITKTLPFVPRIKLTFLYIW</sequence>
<dbReference type="EMBL" id="ACPB03006453">
    <property type="status" value="NOT_ANNOTATED_CDS"/>
    <property type="molecule type" value="Genomic_DNA"/>
</dbReference>
<name>T1H8D2_RHOPR</name>
<dbReference type="FunFam" id="3.10.20.90:FF:000046">
    <property type="entry name" value="Homocysteine-responsive endoplasmic reticulum-resident ubiquitin-like domain member 2 protein"/>
    <property type="match status" value="1"/>
</dbReference>
<accession>T1H8D2</accession>
<dbReference type="InterPro" id="IPR029071">
    <property type="entry name" value="Ubiquitin-like_domsf"/>
</dbReference>
<comment type="subcellular location">
    <subcellularLocation>
        <location evidence="1">Membrane</location>
    </subcellularLocation>
</comment>
<protein>
    <submittedName>
        <fullName evidence="6">Ubiquitin-like domain-containing protein</fullName>
    </submittedName>
</protein>
<dbReference type="PANTHER" id="PTHR12943:SF27">
    <property type="entry name" value="HOMOCYSTEINE-INDUCED ENDOPLASMIC RETICULUM PROTEIN, ISOFORM A"/>
    <property type="match status" value="1"/>
</dbReference>
<dbReference type="VEuPathDB" id="VectorBase:RPRC000272"/>
<dbReference type="eggNOG" id="KOG4583">
    <property type="taxonomic scope" value="Eukaryota"/>
</dbReference>
<dbReference type="Gene3D" id="3.10.20.90">
    <property type="entry name" value="Phosphatidylinositol 3-kinase Catalytic Subunit, Chain A, domain 1"/>
    <property type="match status" value="1"/>
</dbReference>
<organism evidence="6 7">
    <name type="scientific">Rhodnius prolixus</name>
    <name type="common">Triatomid bug</name>
    <dbReference type="NCBI Taxonomy" id="13249"/>
    <lineage>
        <taxon>Eukaryota</taxon>
        <taxon>Metazoa</taxon>
        <taxon>Ecdysozoa</taxon>
        <taxon>Arthropoda</taxon>
        <taxon>Hexapoda</taxon>
        <taxon>Insecta</taxon>
        <taxon>Pterygota</taxon>
        <taxon>Neoptera</taxon>
        <taxon>Paraneoptera</taxon>
        <taxon>Hemiptera</taxon>
        <taxon>Heteroptera</taxon>
        <taxon>Panheteroptera</taxon>
        <taxon>Cimicomorpha</taxon>
        <taxon>Reduviidae</taxon>
        <taxon>Triatominae</taxon>
        <taxon>Rhodnius</taxon>
    </lineage>
</organism>
<evidence type="ECO:0000313" key="6">
    <source>
        <dbReference type="EnsemblMetazoa" id="RPRC000272-PA"/>
    </source>
</evidence>
<dbReference type="EnsemblMetazoa" id="RPRC000272-RA">
    <property type="protein sequence ID" value="RPRC000272-PA"/>
    <property type="gene ID" value="RPRC000272"/>
</dbReference>
<dbReference type="InterPro" id="IPR039751">
    <property type="entry name" value="HERPUD1/2"/>
</dbReference>
<proteinExistence type="predicted"/>
<dbReference type="CDD" id="cd01790">
    <property type="entry name" value="Ubl_HERP"/>
    <property type="match status" value="1"/>
</dbReference>